<feature type="signal peptide" evidence="1">
    <location>
        <begin position="1"/>
        <end position="22"/>
    </location>
</feature>
<evidence type="ECO:0000256" key="1">
    <source>
        <dbReference type="SAM" id="SignalP"/>
    </source>
</evidence>
<reference evidence="3 4" key="1">
    <citation type="submission" date="2019-06" db="EMBL/GenBank/DDBJ databases">
        <title>Flavibacter putida gen. nov., sp. nov., a novel marine bacterium of the family Flavobacteriaceae isolated from coastal seawater.</title>
        <authorList>
            <person name="Feng X."/>
        </authorList>
    </citation>
    <scope>NUCLEOTIDE SEQUENCE [LARGE SCALE GENOMIC DNA]</scope>
    <source>
        <strain evidence="3 4">PLHSN227</strain>
    </source>
</reference>
<gene>
    <name evidence="3" type="ORF">FKR84_10885</name>
</gene>
<comment type="caution">
    <text evidence="3">The sequence shown here is derived from an EMBL/GenBank/DDBJ whole genome shotgun (WGS) entry which is preliminary data.</text>
</comment>
<dbReference type="OrthoDB" id="947434at2"/>
<dbReference type="SUPFAM" id="SSF56925">
    <property type="entry name" value="OMPA-like"/>
    <property type="match status" value="1"/>
</dbReference>
<dbReference type="AlphaFoldDB" id="A0A507ZHB7"/>
<evidence type="ECO:0000259" key="2">
    <source>
        <dbReference type="Pfam" id="PF13568"/>
    </source>
</evidence>
<evidence type="ECO:0000313" key="4">
    <source>
        <dbReference type="Proteomes" id="UP000317169"/>
    </source>
</evidence>
<dbReference type="InterPro" id="IPR011250">
    <property type="entry name" value="OMP/PagP_B-barrel"/>
</dbReference>
<accession>A0A507ZHB7</accession>
<protein>
    <submittedName>
        <fullName evidence="3">PorT family protein</fullName>
    </submittedName>
</protein>
<dbReference type="Pfam" id="PF13568">
    <property type="entry name" value="OMP_b-brl_2"/>
    <property type="match status" value="1"/>
</dbReference>
<evidence type="ECO:0000313" key="3">
    <source>
        <dbReference type="EMBL" id="TQD36307.1"/>
    </source>
</evidence>
<keyword evidence="1" id="KW-0732">Signal</keyword>
<dbReference type="RefSeq" id="WP_141422335.1">
    <property type="nucleotide sequence ID" value="NZ_VIAR01000011.1"/>
</dbReference>
<feature type="chain" id="PRO_5021277376" evidence="1">
    <location>
        <begin position="23"/>
        <end position="205"/>
    </location>
</feature>
<keyword evidence="4" id="KW-1185">Reference proteome</keyword>
<dbReference type="Proteomes" id="UP000317169">
    <property type="component" value="Unassembled WGS sequence"/>
</dbReference>
<dbReference type="InterPro" id="IPR025665">
    <property type="entry name" value="Beta-barrel_OMP_2"/>
</dbReference>
<dbReference type="EMBL" id="VIAR01000011">
    <property type="protein sequence ID" value="TQD36307.1"/>
    <property type="molecule type" value="Genomic_DNA"/>
</dbReference>
<organism evidence="3 4">
    <name type="scientific">Haloflavibacter putidus</name>
    <dbReference type="NCBI Taxonomy" id="2576776"/>
    <lineage>
        <taxon>Bacteria</taxon>
        <taxon>Pseudomonadati</taxon>
        <taxon>Bacteroidota</taxon>
        <taxon>Flavobacteriia</taxon>
        <taxon>Flavobacteriales</taxon>
        <taxon>Flavobacteriaceae</taxon>
        <taxon>Haloflavibacter</taxon>
    </lineage>
</organism>
<feature type="domain" description="Outer membrane protein beta-barrel" evidence="2">
    <location>
        <begin position="20"/>
        <end position="188"/>
    </location>
</feature>
<proteinExistence type="predicted"/>
<sequence>MKKLVLGAAVAAMSIFTANAQADSDLVQLGVKGGVNFATIAGDDFDSPDARTSFNAGFVAEVPYSERFSLQAEVLYSGQGYDWKSSGQDNFLDNDDNIEVQFDYIQVPILAKIYLVEGLNVHAGPQIGFLINDEIDYQPNSDGGDIDIASALEPKDIDISLAAGLEYKFDNGFFVQGRYNYGFTQMFEDVDAHNSVIQAGVGFMF</sequence>
<name>A0A507ZHB7_9FLAO</name>